<protein>
    <submittedName>
        <fullName evidence="8">Uncharacterized protein</fullName>
    </submittedName>
</protein>
<dbReference type="InterPro" id="IPR001293">
    <property type="entry name" value="Znf_TRAF"/>
</dbReference>
<evidence type="ECO:0000259" key="6">
    <source>
        <dbReference type="PROSITE" id="PS50089"/>
    </source>
</evidence>
<gene>
    <name evidence="8" type="ORF">MFIFM68171_03677</name>
</gene>
<evidence type="ECO:0000313" key="8">
    <source>
        <dbReference type="EMBL" id="GAB1313467.1"/>
    </source>
</evidence>
<dbReference type="PROSITE" id="PS50089">
    <property type="entry name" value="ZF_RING_2"/>
    <property type="match status" value="1"/>
</dbReference>
<dbReference type="Pfam" id="PF02176">
    <property type="entry name" value="zf-TRAF"/>
    <property type="match status" value="1"/>
</dbReference>
<dbReference type="InterPro" id="IPR001841">
    <property type="entry name" value="Znf_RING"/>
</dbReference>
<keyword evidence="9" id="KW-1185">Reference proteome</keyword>
<dbReference type="Gene3D" id="3.30.40.10">
    <property type="entry name" value="Zinc/RING finger domain, C3HC4 (zinc finger)"/>
    <property type="match status" value="3"/>
</dbReference>
<evidence type="ECO:0000259" key="7">
    <source>
        <dbReference type="PROSITE" id="PS50145"/>
    </source>
</evidence>
<comment type="caution">
    <text evidence="8">The sequence shown here is derived from an EMBL/GenBank/DDBJ whole genome shotgun (WGS) entry which is preliminary data.</text>
</comment>
<keyword evidence="2 4" id="KW-0863">Zinc-finger</keyword>
<evidence type="ECO:0000256" key="4">
    <source>
        <dbReference type="PROSITE-ProRule" id="PRU00207"/>
    </source>
</evidence>
<organism evidence="8 9">
    <name type="scientific">Madurella fahalii</name>
    <dbReference type="NCBI Taxonomy" id="1157608"/>
    <lineage>
        <taxon>Eukaryota</taxon>
        <taxon>Fungi</taxon>
        <taxon>Dikarya</taxon>
        <taxon>Ascomycota</taxon>
        <taxon>Pezizomycotina</taxon>
        <taxon>Sordariomycetes</taxon>
        <taxon>Sordariomycetidae</taxon>
        <taxon>Sordariales</taxon>
        <taxon>Sordariales incertae sedis</taxon>
        <taxon>Madurella</taxon>
    </lineage>
</organism>
<dbReference type="Proteomes" id="UP001628179">
    <property type="component" value="Unassembled WGS sequence"/>
</dbReference>
<feature type="domain" description="RING-type" evidence="6">
    <location>
        <begin position="65"/>
        <end position="103"/>
    </location>
</feature>
<feature type="region of interest" description="Disordered" evidence="5">
    <location>
        <begin position="1"/>
        <end position="33"/>
    </location>
</feature>
<feature type="zinc finger region" description="TRAF-type" evidence="4">
    <location>
        <begin position="200"/>
        <end position="248"/>
    </location>
</feature>
<feature type="compositionally biased region" description="Pro residues" evidence="5">
    <location>
        <begin position="20"/>
        <end position="29"/>
    </location>
</feature>
<evidence type="ECO:0000256" key="3">
    <source>
        <dbReference type="ARBA" id="ARBA00022833"/>
    </source>
</evidence>
<dbReference type="RefSeq" id="XP_070915199.1">
    <property type="nucleotide sequence ID" value="XM_071059098.1"/>
</dbReference>
<dbReference type="SUPFAM" id="SSF57850">
    <property type="entry name" value="RING/U-box"/>
    <property type="match status" value="1"/>
</dbReference>
<feature type="domain" description="TRAF-type" evidence="7">
    <location>
        <begin position="200"/>
        <end position="248"/>
    </location>
</feature>
<evidence type="ECO:0000256" key="5">
    <source>
        <dbReference type="SAM" id="MobiDB-lite"/>
    </source>
</evidence>
<evidence type="ECO:0000256" key="2">
    <source>
        <dbReference type="ARBA" id="ARBA00022771"/>
    </source>
</evidence>
<sequence length="477" mass="53685">MPPPNTPEEGLTAPTSRPTTPMPYRPASPQPSSAIACATRDDSALLEIDYQSLEYIGPVDDTLLCPVCRTPFHSPITTPCGHTFCAGCINRALEIQPTCPIDRQPINKTRDYRRLPLIIKDQLDRLKVKCPNTGCDHECSREHIEGHYERRCEFTLIRCPDAKCSKRIARRDALPEKGCMHRDVSCQYCDEIVTVVELDTHYDRSCSGATASCTDCGATLVRHRLEKHKSQDCPEGQARCKWHTAGCKVAEKRRVVWDHERSGCMFEAIGRLMQERAEDRKIIDDLVRRLTGIEIRTRRREQRRERRLETSSQQLGPALPVSVAISDSGRTATTEFRPIEGSTAFLGENGAWGSPEDYMLAQFERMETQMEDLRKKVMEMDANQSLMLLQTNARLNEQLAELASKVGVLNMHTTWLMNMQRQNHAQQRATSTTGPGNPGMSRSTDGGATRGSSENPIRYNGSGRRNSDSRGENPPRL</sequence>
<evidence type="ECO:0000313" key="9">
    <source>
        <dbReference type="Proteomes" id="UP001628179"/>
    </source>
</evidence>
<feature type="compositionally biased region" description="Polar residues" evidence="5">
    <location>
        <begin position="421"/>
        <end position="455"/>
    </location>
</feature>
<dbReference type="PANTHER" id="PTHR10131:SF94">
    <property type="entry name" value="TNF RECEPTOR-ASSOCIATED FACTOR 4"/>
    <property type="match status" value="1"/>
</dbReference>
<dbReference type="EMBL" id="BAAFSV010000002">
    <property type="protein sequence ID" value="GAB1313467.1"/>
    <property type="molecule type" value="Genomic_DNA"/>
</dbReference>
<accession>A0ABQ0G6T6</accession>
<feature type="compositionally biased region" description="Basic and acidic residues" evidence="5">
    <location>
        <begin position="465"/>
        <end position="477"/>
    </location>
</feature>
<proteinExistence type="predicted"/>
<feature type="region of interest" description="Disordered" evidence="5">
    <location>
        <begin position="421"/>
        <end position="477"/>
    </location>
</feature>
<dbReference type="Pfam" id="PF13923">
    <property type="entry name" value="zf-C3HC4_2"/>
    <property type="match status" value="1"/>
</dbReference>
<keyword evidence="3 4" id="KW-0862">Zinc</keyword>
<dbReference type="SMART" id="SM00184">
    <property type="entry name" value="RING"/>
    <property type="match status" value="1"/>
</dbReference>
<dbReference type="GeneID" id="98174421"/>
<evidence type="ECO:0000256" key="1">
    <source>
        <dbReference type="ARBA" id="ARBA00022723"/>
    </source>
</evidence>
<keyword evidence="1 4" id="KW-0479">Metal-binding</keyword>
<dbReference type="InterPro" id="IPR017907">
    <property type="entry name" value="Znf_RING_CS"/>
</dbReference>
<reference evidence="8 9" key="1">
    <citation type="submission" date="2024-09" db="EMBL/GenBank/DDBJ databases">
        <title>Itraconazole resistance in Madurella fahalii resulting from another homologue of gene encoding cytochrome P450 14-alpha sterol demethylase (CYP51).</title>
        <authorList>
            <person name="Yoshioka I."/>
            <person name="Fahal A.H."/>
            <person name="Kaneko S."/>
            <person name="Yaguchi T."/>
        </authorList>
    </citation>
    <scope>NUCLEOTIDE SEQUENCE [LARGE SCALE GENOMIC DNA]</scope>
    <source>
        <strain evidence="8 9">IFM 68171</strain>
    </source>
</reference>
<dbReference type="PROSITE" id="PS50145">
    <property type="entry name" value="ZF_TRAF"/>
    <property type="match status" value="1"/>
</dbReference>
<dbReference type="PANTHER" id="PTHR10131">
    <property type="entry name" value="TNF RECEPTOR ASSOCIATED FACTOR"/>
    <property type="match status" value="1"/>
</dbReference>
<dbReference type="PROSITE" id="PS00518">
    <property type="entry name" value="ZF_RING_1"/>
    <property type="match status" value="1"/>
</dbReference>
<dbReference type="SUPFAM" id="SSF49599">
    <property type="entry name" value="TRAF domain-like"/>
    <property type="match status" value="1"/>
</dbReference>
<name>A0ABQ0G6T6_9PEZI</name>
<dbReference type="InterPro" id="IPR013083">
    <property type="entry name" value="Znf_RING/FYVE/PHD"/>
</dbReference>